<feature type="domain" description="RAI1-like" evidence="3">
    <location>
        <begin position="47"/>
        <end position="234"/>
    </location>
</feature>
<evidence type="ECO:0000259" key="3">
    <source>
        <dbReference type="Pfam" id="PF08652"/>
    </source>
</evidence>
<reference evidence="4" key="1">
    <citation type="submission" date="2022-11" db="EMBL/GenBank/DDBJ databases">
        <title>Centuries of genome instability and evolution in soft-shell clam transmissible cancer (bioRxiv).</title>
        <authorList>
            <person name="Hart S.F.M."/>
            <person name="Yonemitsu M.A."/>
            <person name="Giersch R.M."/>
            <person name="Beal B.F."/>
            <person name="Arriagada G."/>
            <person name="Davis B.W."/>
            <person name="Ostrander E.A."/>
            <person name="Goff S.P."/>
            <person name="Metzger M.J."/>
        </authorList>
    </citation>
    <scope>NUCLEOTIDE SEQUENCE</scope>
    <source>
        <strain evidence="4">MELC-2E11</strain>
        <tissue evidence="4">Siphon/mantle</tissue>
    </source>
</reference>
<keyword evidence="2" id="KW-0539">Nucleus</keyword>
<dbReference type="Proteomes" id="UP001164746">
    <property type="component" value="Chromosome 2"/>
</dbReference>
<accession>A0ABY7DFF4</accession>
<dbReference type="PANTHER" id="PTHR12395:SF9">
    <property type="entry name" value="DECAPPING AND EXORIBONUCLEASE PROTEIN"/>
    <property type="match status" value="1"/>
</dbReference>
<name>A0ABY7DFF4_MYAAR</name>
<keyword evidence="5" id="KW-1185">Reference proteome</keyword>
<keyword evidence="2" id="KW-0547">Nucleotide-binding</keyword>
<dbReference type="EC" id="3.6.1.-" evidence="2"/>
<comment type="function">
    <text evidence="2">Decapping enzyme for NAD-capped RNAs: specifically hydrolyzes the nicotinamide adenine dinucleotide (NAD) cap from a subset of RNAs by removing the entire NAD moiety from the 5'-end of an NAD-capped RNA.</text>
</comment>
<evidence type="ECO:0000313" key="4">
    <source>
        <dbReference type="EMBL" id="WAQ95711.1"/>
    </source>
</evidence>
<dbReference type="Pfam" id="PF08652">
    <property type="entry name" value="RAI1"/>
    <property type="match status" value="1"/>
</dbReference>
<dbReference type="EMBL" id="CP111013">
    <property type="protein sequence ID" value="WAQ95711.1"/>
    <property type="molecule type" value="Genomic_DNA"/>
</dbReference>
<dbReference type="InterPro" id="IPR013961">
    <property type="entry name" value="RAI1"/>
</dbReference>
<keyword evidence="2" id="KW-0694">RNA-binding</keyword>
<evidence type="ECO:0000256" key="1">
    <source>
        <dbReference type="ARBA" id="ARBA00006562"/>
    </source>
</evidence>
<sequence>MSIKRGYEDGSANRRLKEIRSDSFLKMAGFRVGDKRSFDKEFPHFREPVEIGHFSLDISRTFHCDKSQLKYFIKPKDFKNVRFDLTKGYSEMIKKDETKTERINDILRWILRNKETFNLAAEGKSADSETIRNLNTDFICWRGLLTKLLCTPYENRDDWKIAVTLHNGTYYLCEFDTEAKKKEKAERTERQEEMCCWGWKFEQYLTADSPEGKPSPEAVFNNCEAFGTVVRYKLIKMWAQSFLVGIPEIVCGFRDDEGTVHRLETFQTNKIPYVAKDIRYPWKANVCFNFLDQFLLYIKATVKEDNHRLVHLFEWNPGMDVQCTKLALDSDYTFLPDWFIEG</sequence>
<dbReference type="PANTHER" id="PTHR12395">
    <property type="entry name" value="DOM-3 RELATED"/>
    <property type="match status" value="1"/>
</dbReference>
<comment type="cofactor">
    <cofactor evidence="2">
        <name>a divalent metal cation</name>
        <dbReference type="ChEBI" id="CHEBI:60240"/>
    </cofactor>
</comment>
<dbReference type="InterPro" id="IPR039039">
    <property type="entry name" value="RAI1-like_fam"/>
</dbReference>
<keyword evidence="2" id="KW-0378">Hydrolase</keyword>
<protein>
    <recommendedName>
        <fullName evidence="2">Decapping nuclease</fullName>
        <ecNumber evidence="2">3.6.1.-</ecNumber>
    </recommendedName>
</protein>
<evidence type="ECO:0000313" key="5">
    <source>
        <dbReference type="Proteomes" id="UP001164746"/>
    </source>
</evidence>
<gene>
    <name evidence="4" type="ORF">MAR_028401</name>
</gene>
<keyword evidence="2" id="KW-0540">Nuclease</keyword>
<evidence type="ECO:0000256" key="2">
    <source>
        <dbReference type="RuleBase" id="RU367113"/>
    </source>
</evidence>
<proteinExistence type="inferred from homology"/>
<comment type="subcellular location">
    <subcellularLocation>
        <location evidence="2">Nucleus</location>
    </subcellularLocation>
</comment>
<keyword evidence="2" id="KW-0479">Metal-binding</keyword>
<organism evidence="4 5">
    <name type="scientific">Mya arenaria</name>
    <name type="common">Soft-shell clam</name>
    <dbReference type="NCBI Taxonomy" id="6604"/>
    <lineage>
        <taxon>Eukaryota</taxon>
        <taxon>Metazoa</taxon>
        <taxon>Spiralia</taxon>
        <taxon>Lophotrochozoa</taxon>
        <taxon>Mollusca</taxon>
        <taxon>Bivalvia</taxon>
        <taxon>Autobranchia</taxon>
        <taxon>Heteroconchia</taxon>
        <taxon>Euheterodonta</taxon>
        <taxon>Imparidentia</taxon>
        <taxon>Neoheterodontei</taxon>
        <taxon>Myida</taxon>
        <taxon>Myoidea</taxon>
        <taxon>Myidae</taxon>
        <taxon>Mya</taxon>
    </lineage>
</organism>
<comment type="similarity">
    <text evidence="1 2">Belongs to the DXO/Dom3Z family.</text>
</comment>